<dbReference type="Proteomes" id="UP000599437">
    <property type="component" value="Unassembled WGS sequence"/>
</dbReference>
<feature type="domain" description="Aminoglycoside phosphotransferase" evidence="3">
    <location>
        <begin position="58"/>
        <end position="288"/>
    </location>
</feature>
<feature type="signal peptide" evidence="2">
    <location>
        <begin position="1"/>
        <end position="15"/>
    </location>
</feature>
<gene>
    <name evidence="4" type="ORF">GCM10010346_11840</name>
</gene>
<dbReference type="SUPFAM" id="SSF56112">
    <property type="entry name" value="Protein kinase-like (PK-like)"/>
    <property type="match status" value="1"/>
</dbReference>
<dbReference type="InterPro" id="IPR011009">
    <property type="entry name" value="Kinase-like_dom_sf"/>
</dbReference>
<protein>
    <submittedName>
        <fullName evidence="4">Aminoglycoside phosphotransferase</fullName>
    </submittedName>
</protein>
<evidence type="ECO:0000256" key="2">
    <source>
        <dbReference type="SAM" id="SignalP"/>
    </source>
</evidence>
<keyword evidence="2" id="KW-0732">Signal</keyword>
<name>A0ABQ3DH60_9ACTN</name>
<comment type="caution">
    <text evidence="4">The sequence shown here is derived from an EMBL/GenBank/DDBJ whole genome shotgun (WGS) entry which is preliminary data.</text>
</comment>
<evidence type="ECO:0000259" key="3">
    <source>
        <dbReference type="Pfam" id="PF01636"/>
    </source>
</evidence>
<sequence>MTVSVAQALSAVAHAAAPHAAAPPSAPAPTPPPAPPCACPRPDVLADRPDGTVVRHGAVVAKSHAPGTDAAALTARIATAAHPLLAGILLPPLPVPPAPRSAARATGPQGFTAELHGRPVSLWPYGTPVDPDDPDAAPWEEAATLLARLHATAPGALQLPAPLPPMRGPAKAARAVARMRASGPHTAGAATAVLRAWAGLPAWARDEAPPPPARTALCHGDLHLGQLVRAPSGAPREDRWLLIDVDDLGAGDPAWDLARPAAWYAAGLLAPDVWNRFLGAYRAAGGTAVPSGGDPWPQLDVPARALTVQTAALALAKSAVGERPLDEVEELVVDACARIASLPPELECEAPS</sequence>
<proteinExistence type="predicted"/>
<reference evidence="5" key="1">
    <citation type="journal article" date="2019" name="Int. J. Syst. Evol. Microbiol.">
        <title>The Global Catalogue of Microorganisms (GCM) 10K type strain sequencing project: providing services to taxonomists for standard genome sequencing and annotation.</title>
        <authorList>
            <consortium name="The Broad Institute Genomics Platform"/>
            <consortium name="The Broad Institute Genome Sequencing Center for Infectious Disease"/>
            <person name="Wu L."/>
            <person name="Ma J."/>
        </authorList>
    </citation>
    <scope>NUCLEOTIDE SEQUENCE [LARGE SCALE GENOMIC DNA]</scope>
    <source>
        <strain evidence="5">JCM 4737</strain>
    </source>
</reference>
<evidence type="ECO:0000313" key="5">
    <source>
        <dbReference type="Proteomes" id="UP000599437"/>
    </source>
</evidence>
<evidence type="ECO:0000313" key="4">
    <source>
        <dbReference type="EMBL" id="GHA90787.1"/>
    </source>
</evidence>
<dbReference type="RefSeq" id="WP_189714759.1">
    <property type="nucleotide sequence ID" value="NZ_BMVO01000002.1"/>
</dbReference>
<dbReference type="Pfam" id="PF01636">
    <property type="entry name" value="APH"/>
    <property type="match status" value="1"/>
</dbReference>
<organism evidence="4 5">
    <name type="scientific">Streptomyces chryseus</name>
    <dbReference type="NCBI Taxonomy" id="68186"/>
    <lineage>
        <taxon>Bacteria</taxon>
        <taxon>Bacillati</taxon>
        <taxon>Actinomycetota</taxon>
        <taxon>Actinomycetes</taxon>
        <taxon>Kitasatosporales</taxon>
        <taxon>Streptomycetaceae</taxon>
        <taxon>Streptomyces</taxon>
    </lineage>
</organism>
<feature type="region of interest" description="Disordered" evidence="1">
    <location>
        <begin position="20"/>
        <end position="39"/>
    </location>
</feature>
<accession>A0ABQ3DH60</accession>
<dbReference type="InterPro" id="IPR002575">
    <property type="entry name" value="Aminoglycoside_PTrfase"/>
</dbReference>
<dbReference type="Gene3D" id="3.90.1200.10">
    <property type="match status" value="1"/>
</dbReference>
<feature type="chain" id="PRO_5046849659" evidence="2">
    <location>
        <begin position="16"/>
        <end position="352"/>
    </location>
</feature>
<keyword evidence="5" id="KW-1185">Reference proteome</keyword>
<dbReference type="EMBL" id="BMVO01000002">
    <property type="protein sequence ID" value="GHA90787.1"/>
    <property type="molecule type" value="Genomic_DNA"/>
</dbReference>
<evidence type="ECO:0000256" key="1">
    <source>
        <dbReference type="SAM" id="MobiDB-lite"/>
    </source>
</evidence>
<feature type="compositionally biased region" description="Pro residues" evidence="1">
    <location>
        <begin position="24"/>
        <end position="39"/>
    </location>
</feature>